<sequence>MLISNIINGRFEGRLLQGNLATLSPSMFQVVFIICFLSQVEAHNIPKHNQIRTMSTTIFQNRRPQRRSSQSSCGSIRSTRRPSLMRRSKSNDDEGGSMRHLVDYSKKRATHDAKNRSSCRGPAISRQMYEGNSPNKNKNISARDLDWGMLSQTMDLSNESIDSPVRRGSMDNSSQDEMELLQQRPQMSRRSLNCSARLRVNLARSASCRPPLLEDSSNNNNNSITESIPAPTAADDNDFWGEENSSEEEIRPSFGRSQSVGTSLFIRRSPVSFNAKFA</sequence>
<keyword evidence="3" id="KW-1185">Reference proteome</keyword>
<feature type="compositionally biased region" description="Polar residues" evidence="1">
    <location>
        <begin position="130"/>
        <end position="140"/>
    </location>
</feature>
<feature type="compositionally biased region" description="Acidic residues" evidence="1">
    <location>
        <begin position="235"/>
        <end position="247"/>
    </location>
</feature>
<feature type="region of interest" description="Disordered" evidence="1">
    <location>
        <begin position="156"/>
        <end position="191"/>
    </location>
</feature>
<dbReference type="Proteomes" id="UP001153069">
    <property type="component" value="Unassembled WGS sequence"/>
</dbReference>
<evidence type="ECO:0000313" key="2">
    <source>
        <dbReference type="EMBL" id="CAB9504337.1"/>
    </source>
</evidence>
<accession>A0A9N8DKG8</accession>
<comment type="caution">
    <text evidence="2">The sequence shown here is derived from an EMBL/GenBank/DDBJ whole genome shotgun (WGS) entry which is preliminary data.</text>
</comment>
<evidence type="ECO:0000313" key="3">
    <source>
        <dbReference type="Proteomes" id="UP001153069"/>
    </source>
</evidence>
<feature type="region of interest" description="Disordered" evidence="1">
    <location>
        <begin position="209"/>
        <end position="259"/>
    </location>
</feature>
<gene>
    <name evidence="2" type="ORF">SEMRO_194_G082770.1</name>
</gene>
<feature type="compositionally biased region" description="Basic and acidic residues" evidence="1">
    <location>
        <begin position="89"/>
        <end position="115"/>
    </location>
</feature>
<dbReference type="EMBL" id="CAICTM010000193">
    <property type="protein sequence ID" value="CAB9504337.1"/>
    <property type="molecule type" value="Genomic_DNA"/>
</dbReference>
<dbReference type="AlphaFoldDB" id="A0A9N8DKG8"/>
<name>A0A9N8DKG8_9STRA</name>
<proteinExistence type="predicted"/>
<protein>
    <submittedName>
        <fullName evidence="2">Uncharacterized protein</fullName>
    </submittedName>
</protein>
<organism evidence="2 3">
    <name type="scientific">Seminavis robusta</name>
    <dbReference type="NCBI Taxonomy" id="568900"/>
    <lineage>
        <taxon>Eukaryota</taxon>
        <taxon>Sar</taxon>
        <taxon>Stramenopiles</taxon>
        <taxon>Ochrophyta</taxon>
        <taxon>Bacillariophyta</taxon>
        <taxon>Bacillariophyceae</taxon>
        <taxon>Bacillariophycidae</taxon>
        <taxon>Naviculales</taxon>
        <taxon>Naviculaceae</taxon>
        <taxon>Seminavis</taxon>
    </lineage>
</organism>
<feature type="region of interest" description="Disordered" evidence="1">
    <location>
        <begin position="60"/>
        <end position="141"/>
    </location>
</feature>
<feature type="compositionally biased region" description="Basic residues" evidence="1">
    <location>
        <begin position="78"/>
        <end position="88"/>
    </location>
</feature>
<evidence type="ECO:0000256" key="1">
    <source>
        <dbReference type="SAM" id="MobiDB-lite"/>
    </source>
</evidence>
<reference evidence="2" key="1">
    <citation type="submission" date="2020-06" db="EMBL/GenBank/DDBJ databases">
        <authorList>
            <consortium name="Plant Systems Biology data submission"/>
        </authorList>
    </citation>
    <scope>NUCLEOTIDE SEQUENCE</scope>
    <source>
        <strain evidence="2">D6</strain>
    </source>
</reference>
<feature type="compositionally biased region" description="Low complexity" evidence="1">
    <location>
        <begin position="67"/>
        <end position="77"/>
    </location>
</feature>